<accession>A0ACA9M5K7</accession>
<gene>
    <name evidence="1" type="ORF">SCALOS_LOCUS5862</name>
</gene>
<protein>
    <submittedName>
        <fullName evidence="1">10059_t:CDS:1</fullName>
    </submittedName>
</protein>
<feature type="non-terminal residue" evidence="1">
    <location>
        <position position="62"/>
    </location>
</feature>
<keyword evidence="2" id="KW-1185">Reference proteome</keyword>
<organism evidence="1 2">
    <name type="scientific">Scutellospora calospora</name>
    <dbReference type="NCBI Taxonomy" id="85575"/>
    <lineage>
        <taxon>Eukaryota</taxon>
        <taxon>Fungi</taxon>
        <taxon>Fungi incertae sedis</taxon>
        <taxon>Mucoromycota</taxon>
        <taxon>Glomeromycotina</taxon>
        <taxon>Glomeromycetes</taxon>
        <taxon>Diversisporales</taxon>
        <taxon>Gigasporaceae</taxon>
        <taxon>Scutellospora</taxon>
    </lineage>
</organism>
<name>A0ACA9M5K7_9GLOM</name>
<sequence length="62" mass="7285">MFHDESVPSTPSNITNDLTIDSQQNEKEEIQNLINKLPYDDILNAIRFLDLVWFDSLEEFNN</sequence>
<dbReference type="EMBL" id="CAJVPM010010262">
    <property type="protein sequence ID" value="CAG8571357.1"/>
    <property type="molecule type" value="Genomic_DNA"/>
</dbReference>
<dbReference type="Proteomes" id="UP000789860">
    <property type="component" value="Unassembled WGS sequence"/>
</dbReference>
<evidence type="ECO:0000313" key="1">
    <source>
        <dbReference type="EMBL" id="CAG8571357.1"/>
    </source>
</evidence>
<evidence type="ECO:0000313" key="2">
    <source>
        <dbReference type="Proteomes" id="UP000789860"/>
    </source>
</evidence>
<reference evidence="1" key="1">
    <citation type="submission" date="2021-06" db="EMBL/GenBank/DDBJ databases">
        <authorList>
            <person name="Kallberg Y."/>
            <person name="Tangrot J."/>
            <person name="Rosling A."/>
        </authorList>
    </citation>
    <scope>NUCLEOTIDE SEQUENCE</scope>
    <source>
        <strain evidence="1">AU212A</strain>
    </source>
</reference>
<comment type="caution">
    <text evidence="1">The sequence shown here is derived from an EMBL/GenBank/DDBJ whole genome shotgun (WGS) entry which is preliminary data.</text>
</comment>
<proteinExistence type="predicted"/>